<comment type="caution">
    <text evidence="3">The sequence shown here is derived from an EMBL/GenBank/DDBJ whole genome shotgun (WGS) entry which is preliminary data.</text>
</comment>
<feature type="coiled-coil region" evidence="1">
    <location>
        <begin position="1"/>
        <end position="28"/>
    </location>
</feature>
<dbReference type="RefSeq" id="WP_121450276.1">
    <property type="nucleotide sequence ID" value="NZ_RBWE01000001.1"/>
</dbReference>
<organism evidence="3 4">
    <name type="scientific">Desulfofundulus salinus</name>
    <dbReference type="NCBI Taxonomy" id="2419843"/>
    <lineage>
        <taxon>Bacteria</taxon>
        <taxon>Bacillati</taxon>
        <taxon>Bacillota</taxon>
        <taxon>Clostridia</taxon>
        <taxon>Eubacteriales</taxon>
        <taxon>Peptococcaceae</taxon>
        <taxon>Desulfofundulus</taxon>
    </lineage>
</organism>
<dbReference type="Proteomes" id="UP000271256">
    <property type="component" value="Unassembled WGS sequence"/>
</dbReference>
<dbReference type="Pfam" id="PF02371">
    <property type="entry name" value="Transposase_20"/>
    <property type="match status" value="1"/>
</dbReference>
<evidence type="ECO:0000313" key="4">
    <source>
        <dbReference type="Proteomes" id="UP000271256"/>
    </source>
</evidence>
<protein>
    <recommendedName>
        <fullName evidence="2">Transposase IS116/IS110/IS902 C-terminal domain-containing protein</fullName>
    </recommendedName>
</protein>
<name>A0A494WY54_9FIRM</name>
<dbReference type="OrthoDB" id="9811278at2"/>
<dbReference type="AlphaFoldDB" id="A0A494WY54"/>
<proteinExistence type="predicted"/>
<accession>A0A494WY54</accession>
<evidence type="ECO:0000256" key="1">
    <source>
        <dbReference type="SAM" id="Coils"/>
    </source>
</evidence>
<keyword evidence="1" id="KW-0175">Coiled coil</keyword>
<sequence>MLALVRQLELVQDQIAAYDEEINRLFQQHSDSRIFASLPGAAGRLAPRLLAEWGDDRERYENAAVVQALAGT</sequence>
<reference evidence="3 4" key="1">
    <citation type="submission" date="2018-10" db="EMBL/GenBank/DDBJ databases">
        <authorList>
            <person name="Grouzdev D.S."/>
            <person name="Krutkina M.S."/>
            <person name="Tourova T.P."/>
            <person name="Nazina T.N."/>
        </authorList>
    </citation>
    <scope>NUCLEOTIDE SEQUENCE [LARGE SCALE GENOMIC DNA]</scope>
    <source>
        <strain evidence="3 4">435</strain>
    </source>
</reference>
<dbReference type="GO" id="GO:0003677">
    <property type="term" value="F:DNA binding"/>
    <property type="evidence" value="ECO:0007669"/>
    <property type="project" value="InterPro"/>
</dbReference>
<dbReference type="EMBL" id="RBWE01000001">
    <property type="protein sequence ID" value="RKO65807.1"/>
    <property type="molecule type" value="Genomic_DNA"/>
</dbReference>
<gene>
    <name evidence="3" type="ORF">D7024_01715</name>
</gene>
<dbReference type="GO" id="GO:0004803">
    <property type="term" value="F:transposase activity"/>
    <property type="evidence" value="ECO:0007669"/>
    <property type="project" value="InterPro"/>
</dbReference>
<feature type="domain" description="Transposase IS116/IS110/IS902 C-terminal" evidence="2">
    <location>
        <begin position="33"/>
        <end position="71"/>
    </location>
</feature>
<keyword evidence="4" id="KW-1185">Reference proteome</keyword>
<evidence type="ECO:0000259" key="2">
    <source>
        <dbReference type="Pfam" id="PF02371"/>
    </source>
</evidence>
<evidence type="ECO:0000313" key="3">
    <source>
        <dbReference type="EMBL" id="RKO65807.1"/>
    </source>
</evidence>
<dbReference type="InterPro" id="IPR003346">
    <property type="entry name" value="Transposase_20"/>
</dbReference>
<dbReference type="GO" id="GO:0006313">
    <property type="term" value="P:DNA transposition"/>
    <property type="evidence" value="ECO:0007669"/>
    <property type="project" value="InterPro"/>
</dbReference>